<dbReference type="FunCoup" id="A0A1Y2MA11">
    <property type="interactions" value="77"/>
</dbReference>
<keyword evidence="8" id="KW-1185">Reference proteome</keyword>
<evidence type="ECO:0000256" key="4">
    <source>
        <dbReference type="ARBA" id="ARBA00023136"/>
    </source>
</evidence>
<dbReference type="InParanoid" id="A0A1Y2MA11"/>
<protein>
    <recommendedName>
        <fullName evidence="6">TMEM205-like domain-containing protein</fullName>
    </recommendedName>
</protein>
<dbReference type="OMA" id="PLTSKTM"/>
<evidence type="ECO:0000256" key="1">
    <source>
        <dbReference type="ARBA" id="ARBA00004370"/>
    </source>
</evidence>
<proteinExistence type="predicted"/>
<sequence length="188" mass="20828">MASYSFKNPATYHLLSYGTLLGSTLFQSFISGVIAYRALPRPQFSTLQKATFPVYFSLQTALPIGLLLTYPSGSPRLLPFLSSTPVLQSPTDRLNAWLLGTMFVTAVVNLLYVGPQTTRVMVERKHQETRDGKMAYDKGPHSGDMERLNWEFTVLHSVSSVTNLVGLGAMVWYGAVLGSRLTFERTAL</sequence>
<evidence type="ECO:0000256" key="3">
    <source>
        <dbReference type="ARBA" id="ARBA00022989"/>
    </source>
</evidence>
<dbReference type="GO" id="GO:0016020">
    <property type="term" value="C:membrane"/>
    <property type="evidence" value="ECO:0007669"/>
    <property type="project" value="UniProtKB-SubCell"/>
</dbReference>
<evidence type="ECO:0000313" key="7">
    <source>
        <dbReference type="EMBL" id="OSS52068.1"/>
    </source>
</evidence>
<dbReference type="PANTHER" id="PTHR23241:SF106">
    <property type="entry name" value="DUF4149 DOMAIN-CONTAINING PROTEIN"/>
    <property type="match status" value="1"/>
</dbReference>
<feature type="transmembrane region" description="Helical" evidence="5">
    <location>
        <begin position="94"/>
        <end position="114"/>
    </location>
</feature>
<feature type="transmembrane region" description="Helical" evidence="5">
    <location>
        <begin position="20"/>
        <end position="39"/>
    </location>
</feature>
<evidence type="ECO:0000256" key="2">
    <source>
        <dbReference type="ARBA" id="ARBA00022692"/>
    </source>
</evidence>
<feature type="transmembrane region" description="Helical" evidence="5">
    <location>
        <begin position="51"/>
        <end position="70"/>
    </location>
</feature>
<dbReference type="InterPro" id="IPR053009">
    <property type="entry name" value="Xanthocillin_Biosynth-Assoc"/>
</dbReference>
<dbReference type="PANTHER" id="PTHR23241">
    <property type="entry name" value="LATE EMBRYOGENESIS ABUNDANT PLANTS LEA-RELATED"/>
    <property type="match status" value="1"/>
</dbReference>
<dbReference type="Proteomes" id="UP000193240">
    <property type="component" value="Unassembled WGS sequence"/>
</dbReference>
<keyword evidence="3 5" id="KW-1133">Transmembrane helix</keyword>
<keyword evidence="4 5" id="KW-0472">Membrane</keyword>
<keyword evidence="2 5" id="KW-0812">Transmembrane</keyword>
<organism evidence="7 8">
    <name type="scientific">Epicoccum nigrum</name>
    <name type="common">Soil fungus</name>
    <name type="synonym">Epicoccum purpurascens</name>
    <dbReference type="NCBI Taxonomy" id="105696"/>
    <lineage>
        <taxon>Eukaryota</taxon>
        <taxon>Fungi</taxon>
        <taxon>Dikarya</taxon>
        <taxon>Ascomycota</taxon>
        <taxon>Pezizomycotina</taxon>
        <taxon>Dothideomycetes</taxon>
        <taxon>Pleosporomycetidae</taxon>
        <taxon>Pleosporales</taxon>
        <taxon>Pleosporineae</taxon>
        <taxon>Didymellaceae</taxon>
        <taxon>Epicoccum</taxon>
    </lineage>
</organism>
<accession>A0A1Y2MA11</accession>
<evidence type="ECO:0000256" key="5">
    <source>
        <dbReference type="SAM" id="Phobius"/>
    </source>
</evidence>
<comment type="subcellular location">
    <subcellularLocation>
        <location evidence="1">Membrane</location>
    </subcellularLocation>
</comment>
<evidence type="ECO:0000313" key="8">
    <source>
        <dbReference type="Proteomes" id="UP000193240"/>
    </source>
</evidence>
<reference evidence="7 8" key="1">
    <citation type="journal article" date="2017" name="Genome Announc.">
        <title>Genome sequence of the saprophytic ascomycete Epicoccum nigrum ICMP 19927 strain isolated from New Zealand.</title>
        <authorList>
            <person name="Fokin M."/>
            <person name="Fleetwood D."/>
            <person name="Weir B.S."/>
            <person name="Villas-Boas S.G."/>
        </authorList>
    </citation>
    <scope>NUCLEOTIDE SEQUENCE [LARGE SCALE GENOMIC DNA]</scope>
    <source>
        <strain evidence="7 8">ICMP 19927</strain>
    </source>
</reference>
<gene>
    <name evidence="7" type="ORF">B5807_03502</name>
</gene>
<dbReference type="AlphaFoldDB" id="A0A1Y2MA11"/>
<name>A0A1Y2MA11_EPING</name>
<dbReference type="EMBL" id="KZ107840">
    <property type="protein sequence ID" value="OSS52068.1"/>
    <property type="molecule type" value="Genomic_DNA"/>
</dbReference>
<dbReference type="InterPro" id="IPR025423">
    <property type="entry name" value="TMEM205-like"/>
</dbReference>
<feature type="domain" description="TMEM205-like" evidence="6">
    <location>
        <begin position="15"/>
        <end position="126"/>
    </location>
</feature>
<evidence type="ECO:0000259" key="6">
    <source>
        <dbReference type="Pfam" id="PF13664"/>
    </source>
</evidence>
<dbReference type="Pfam" id="PF13664">
    <property type="entry name" value="DUF4149"/>
    <property type="match status" value="1"/>
</dbReference>